<dbReference type="InterPro" id="IPR013024">
    <property type="entry name" value="GGCT-like"/>
</dbReference>
<keyword evidence="3" id="KW-1185">Reference proteome</keyword>
<proteinExistence type="predicted"/>
<dbReference type="InterPro" id="IPR036568">
    <property type="entry name" value="GGCT-like_sf"/>
</dbReference>
<evidence type="ECO:0000313" key="3">
    <source>
        <dbReference type="Proteomes" id="UP000444980"/>
    </source>
</evidence>
<dbReference type="Pfam" id="PF06094">
    <property type="entry name" value="GGACT"/>
    <property type="match status" value="1"/>
</dbReference>
<organism evidence="2 3">
    <name type="scientific">Gordonia crocea</name>
    <dbReference type="NCBI Taxonomy" id="589162"/>
    <lineage>
        <taxon>Bacteria</taxon>
        <taxon>Bacillati</taxon>
        <taxon>Actinomycetota</taxon>
        <taxon>Actinomycetes</taxon>
        <taxon>Mycobacteriales</taxon>
        <taxon>Gordoniaceae</taxon>
        <taxon>Gordonia</taxon>
    </lineage>
</organism>
<dbReference type="EMBL" id="BJOU01000001">
    <property type="protein sequence ID" value="GED97409.1"/>
    <property type="molecule type" value="Genomic_DNA"/>
</dbReference>
<dbReference type="Gene3D" id="3.10.490.10">
    <property type="entry name" value="Gamma-glutamyl cyclotransferase-like"/>
    <property type="match status" value="1"/>
</dbReference>
<name>A0A7I9UWP7_9ACTN</name>
<dbReference type="InterPro" id="IPR009288">
    <property type="entry name" value="AIG2-like_dom"/>
</dbReference>
<reference evidence="3" key="1">
    <citation type="submission" date="2019-06" db="EMBL/GenBank/DDBJ databases">
        <title>Gordonia isolated from sludge of a wastewater treatment plant.</title>
        <authorList>
            <person name="Tamura T."/>
            <person name="Aoyama K."/>
            <person name="Kang Y."/>
            <person name="Saito S."/>
            <person name="Akiyama N."/>
            <person name="Yazawa K."/>
            <person name="Gonoi T."/>
            <person name="Mikami Y."/>
        </authorList>
    </citation>
    <scope>NUCLEOTIDE SEQUENCE [LARGE SCALE GENOMIC DNA]</scope>
    <source>
        <strain evidence="3">NBRC 107697</strain>
    </source>
</reference>
<sequence length="123" mass="13323">MVVTMAKPSPAHKLFSYGTLQLPEVQRATFGRLIPGQADAIVGYRSEMLTITEPMVIERSGTDQHPVLVPGAETDTVEGTTFLIDDAELAAADEYEVDDYTRIEVPLRSGGSGWVYVLADGAH</sequence>
<dbReference type="SUPFAM" id="SSF110857">
    <property type="entry name" value="Gamma-glutamyl cyclotransferase-like"/>
    <property type="match status" value="1"/>
</dbReference>
<accession>A0A7I9UWP7</accession>
<dbReference type="Proteomes" id="UP000444980">
    <property type="component" value="Unassembled WGS sequence"/>
</dbReference>
<feature type="domain" description="Gamma-glutamylcyclotransferase AIG2-like" evidence="1">
    <location>
        <begin position="14"/>
        <end position="119"/>
    </location>
</feature>
<dbReference type="CDD" id="cd06661">
    <property type="entry name" value="GGCT_like"/>
    <property type="match status" value="1"/>
</dbReference>
<evidence type="ECO:0000313" key="2">
    <source>
        <dbReference type="EMBL" id="GED97409.1"/>
    </source>
</evidence>
<evidence type="ECO:0000259" key="1">
    <source>
        <dbReference type="Pfam" id="PF06094"/>
    </source>
</evidence>
<protein>
    <recommendedName>
        <fullName evidence="1">Gamma-glutamylcyclotransferase AIG2-like domain-containing protein</fullName>
    </recommendedName>
</protein>
<dbReference type="AlphaFoldDB" id="A0A7I9UWP7"/>
<gene>
    <name evidence="2" type="ORF">nbrc107697_14480</name>
</gene>
<comment type="caution">
    <text evidence="2">The sequence shown here is derived from an EMBL/GenBank/DDBJ whole genome shotgun (WGS) entry which is preliminary data.</text>
</comment>